<name>X0XVT4_9ZZZZ</name>
<dbReference type="PANTHER" id="PTHR30002">
    <property type="entry name" value="EPOXYQUEUOSINE REDUCTASE"/>
    <property type="match status" value="1"/>
</dbReference>
<dbReference type="GO" id="GO:0052693">
    <property type="term" value="F:epoxyqueuosine reductase activity"/>
    <property type="evidence" value="ECO:0007669"/>
    <property type="project" value="TreeGrafter"/>
</dbReference>
<proteinExistence type="predicted"/>
<dbReference type="EMBL" id="BARS01050330">
    <property type="protein sequence ID" value="GAG47455.1"/>
    <property type="molecule type" value="Genomic_DNA"/>
</dbReference>
<evidence type="ECO:0000256" key="1">
    <source>
        <dbReference type="ARBA" id="ARBA00022485"/>
    </source>
</evidence>
<evidence type="ECO:0008006" key="3">
    <source>
        <dbReference type="Google" id="ProtNLM"/>
    </source>
</evidence>
<feature type="non-terminal residue" evidence="2">
    <location>
        <position position="239"/>
    </location>
</feature>
<accession>X0XVT4</accession>
<reference evidence="2" key="1">
    <citation type="journal article" date="2014" name="Front. Microbiol.">
        <title>High frequency of phylogenetically diverse reductive dehalogenase-homologous genes in deep subseafloor sedimentary metagenomes.</title>
        <authorList>
            <person name="Kawai M."/>
            <person name="Futagami T."/>
            <person name="Toyoda A."/>
            <person name="Takaki Y."/>
            <person name="Nishi S."/>
            <person name="Hori S."/>
            <person name="Arai W."/>
            <person name="Tsubouchi T."/>
            <person name="Morono Y."/>
            <person name="Uchiyama I."/>
            <person name="Ito T."/>
            <person name="Fujiyama A."/>
            <person name="Inagaki F."/>
            <person name="Takami H."/>
        </authorList>
    </citation>
    <scope>NUCLEOTIDE SEQUENCE</scope>
    <source>
        <strain evidence="2">Expedition CK06-06</strain>
    </source>
</reference>
<feature type="non-terminal residue" evidence="2">
    <location>
        <position position="1"/>
    </location>
</feature>
<dbReference type="PANTHER" id="PTHR30002:SF4">
    <property type="entry name" value="EPOXYQUEUOSINE REDUCTASE"/>
    <property type="match status" value="1"/>
</dbReference>
<dbReference type="AlphaFoldDB" id="X0XVT4"/>
<keyword evidence="1" id="KW-0004">4Fe-4S</keyword>
<dbReference type="GO" id="GO:0008616">
    <property type="term" value="P:tRNA queuosine(34) biosynthetic process"/>
    <property type="evidence" value="ECO:0007669"/>
    <property type="project" value="InterPro"/>
</dbReference>
<keyword evidence="1" id="KW-0408">Iron</keyword>
<dbReference type="InterPro" id="IPR004453">
    <property type="entry name" value="QueG"/>
</dbReference>
<keyword evidence="1" id="KW-0411">Iron-sulfur</keyword>
<comment type="caution">
    <text evidence="2">The sequence shown here is derived from an EMBL/GenBank/DDBJ whole genome shotgun (WGS) entry which is preliminary data.</text>
</comment>
<dbReference type="GO" id="GO:0051539">
    <property type="term" value="F:4 iron, 4 sulfur cluster binding"/>
    <property type="evidence" value="ECO:0007669"/>
    <property type="project" value="UniProtKB-KW"/>
</dbReference>
<evidence type="ECO:0000313" key="2">
    <source>
        <dbReference type="EMBL" id="GAG47455.1"/>
    </source>
</evidence>
<keyword evidence="1" id="KW-0479">Metal-binding</keyword>
<sequence length="239" mass="26303">AVGLATYLDQHGHPSFAVAANAVYRKDTPGGMADFMPDISHRYLAVRSGVGWFGLSGNVITKTHGAAVILGSVVTTAELEPTEPLPPEEKYCDECQLCMASCLSGLMHKKERTTVTMGGMEFSYSKRRTYRRCDLVCGGFTGLAKNGKWSTWSPGRFPIPQKEEEFLPALRKAVMSSWGRPEIGGGFHHPAMPGHRKLNFTCGNCQLVCHPDREERERRRKLLVKSGVVVQHPDGSLEA</sequence>
<protein>
    <recommendedName>
        <fullName evidence="3">4Fe-4S ferredoxin-type domain-containing protein</fullName>
    </recommendedName>
</protein>
<gene>
    <name evidence="2" type="ORF">S01H1_75161</name>
</gene>
<organism evidence="2">
    <name type="scientific">marine sediment metagenome</name>
    <dbReference type="NCBI Taxonomy" id="412755"/>
    <lineage>
        <taxon>unclassified sequences</taxon>
        <taxon>metagenomes</taxon>
        <taxon>ecological metagenomes</taxon>
    </lineage>
</organism>